<keyword evidence="3" id="KW-1185">Reference proteome</keyword>
<reference evidence="3" key="1">
    <citation type="journal article" date="2014" name="Proc. Natl. Acad. Sci. U.S.A.">
        <title>Extensive sampling of basidiomycete genomes demonstrates inadequacy of the white-rot/brown-rot paradigm for wood decay fungi.</title>
        <authorList>
            <person name="Riley R."/>
            <person name="Salamov A.A."/>
            <person name="Brown D.W."/>
            <person name="Nagy L.G."/>
            <person name="Floudas D."/>
            <person name="Held B.W."/>
            <person name="Levasseur A."/>
            <person name="Lombard V."/>
            <person name="Morin E."/>
            <person name="Otillar R."/>
            <person name="Lindquist E.A."/>
            <person name="Sun H."/>
            <person name="LaButti K.M."/>
            <person name="Schmutz J."/>
            <person name="Jabbour D."/>
            <person name="Luo H."/>
            <person name="Baker S.E."/>
            <person name="Pisabarro A.G."/>
            <person name="Walton J.D."/>
            <person name="Blanchette R.A."/>
            <person name="Henrissat B."/>
            <person name="Martin F."/>
            <person name="Cullen D."/>
            <person name="Hibbett D.S."/>
            <person name="Grigoriev I.V."/>
        </authorList>
    </citation>
    <scope>NUCLEOTIDE SEQUENCE [LARGE SCALE GENOMIC DNA]</scope>
    <source>
        <strain evidence="3">MUCL 33604</strain>
    </source>
</reference>
<dbReference type="InterPro" id="IPR036047">
    <property type="entry name" value="F-box-like_dom_sf"/>
</dbReference>
<dbReference type="SUPFAM" id="SSF81383">
    <property type="entry name" value="F-box domain"/>
    <property type="match status" value="1"/>
</dbReference>
<organism evidence="2 3">
    <name type="scientific">Jaapia argillacea MUCL 33604</name>
    <dbReference type="NCBI Taxonomy" id="933084"/>
    <lineage>
        <taxon>Eukaryota</taxon>
        <taxon>Fungi</taxon>
        <taxon>Dikarya</taxon>
        <taxon>Basidiomycota</taxon>
        <taxon>Agaricomycotina</taxon>
        <taxon>Agaricomycetes</taxon>
        <taxon>Agaricomycetidae</taxon>
        <taxon>Jaapiales</taxon>
        <taxon>Jaapiaceae</taxon>
        <taxon>Jaapia</taxon>
    </lineage>
</organism>
<dbReference type="InParanoid" id="A0A067PG02"/>
<dbReference type="InterPro" id="IPR001810">
    <property type="entry name" value="F-box_dom"/>
</dbReference>
<dbReference type="Proteomes" id="UP000027265">
    <property type="component" value="Unassembled WGS sequence"/>
</dbReference>
<dbReference type="HOGENOM" id="CLU_062057_0_0_1"/>
<gene>
    <name evidence="2" type="ORF">JAAARDRAFT_39041</name>
</gene>
<dbReference type="OrthoDB" id="3232239at2759"/>
<dbReference type="AlphaFoldDB" id="A0A067PG02"/>
<name>A0A067PG02_9AGAM</name>
<feature type="domain" description="F-box" evidence="1">
    <location>
        <begin position="14"/>
        <end position="57"/>
    </location>
</feature>
<protein>
    <recommendedName>
        <fullName evidence="1">F-box domain-containing protein</fullName>
    </recommendedName>
</protein>
<dbReference type="Pfam" id="PF12937">
    <property type="entry name" value="F-box-like"/>
    <property type="match status" value="1"/>
</dbReference>
<proteinExistence type="predicted"/>
<dbReference type="EMBL" id="KL197732">
    <property type="protein sequence ID" value="KDQ53729.1"/>
    <property type="molecule type" value="Genomic_DNA"/>
</dbReference>
<evidence type="ECO:0000313" key="2">
    <source>
        <dbReference type="EMBL" id="KDQ53729.1"/>
    </source>
</evidence>
<sequence>MALQPQTHPNAFLMLPLELYSHIFSFVSDNQDLCQICLSSRSFYQEAVPKLYHRVNLTLDEEQVISFAWTMETNRILGTFVEELTIAFWFEAAPAVDGRGRPTSQAFMFTACRKILSAVNNLRALATMVGDHWSEGHAMVLRDCSFRLHTFHNISLNILDVIDFLHRQPTIQRFTHRRPFFMSGETRFPKSFLPNLTSMEADVEILFAFQGPRPLRELFLHYFEGEIEFGTSMLTNLSLFGETLVSLILDRENCNGDVDCPALMGFIGEKLPHLGRLSILDGRIELAENQSVDATFIRFLSSLSLFKKLHTFEYSPASWDISSFWWAVLSRGATQVAREIFSSNPYLREIKFPTTPICVDYISVFPAIAFSKDDMNNIQENPAVLKFGWEDW</sequence>
<evidence type="ECO:0000313" key="3">
    <source>
        <dbReference type="Proteomes" id="UP000027265"/>
    </source>
</evidence>
<accession>A0A067PG02</accession>
<evidence type="ECO:0000259" key="1">
    <source>
        <dbReference type="Pfam" id="PF12937"/>
    </source>
</evidence>